<comment type="similarity">
    <text evidence="1">Belongs to the sigma-70 factor family. ECF subfamily.</text>
</comment>
<dbReference type="Proteomes" id="UP000006346">
    <property type="component" value="Chromosome"/>
</dbReference>
<dbReference type="KEGG" id="dor:Desor_2155"/>
<dbReference type="eggNOG" id="COG1595">
    <property type="taxonomic scope" value="Bacteria"/>
</dbReference>
<dbReference type="OrthoDB" id="9784984at2"/>
<evidence type="ECO:0000313" key="7">
    <source>
        <dbReference type="Proteomes" id="UP000006346"/>
    </source>
</evidence>
<dbReference type="HOGENOM" id="CLU_047691_0_0_9"/>
<reference evidence="6 7" key="2">
    <citation type="journal article" date="2012" name="J. Bacteriol.">
        <title>Complete genome sequences of Desulfosporosinus orientis DSM765T, Desulfosporosinus youngiae DSM17734T, Desulfosporosinus meridiei DSM13257T, and Desulfosporosinus acidiphilus DSM22704T.</title>
        <authorList>
            <person name="Pester M."/>
            <person name="Brambilla E."/>
            <person name="Alazard D."/>
            <person name="Rattei T."/>
            <person name="Weinmaier T."/>
            <person name="Han J."/>
            <person name="Lucas S."/>
            <person name="Lapidus A."/>
            <person name="Cheng J.F."/>
            <person name="Goodwin L."/>
            <person name="Pitluck S."/>
            <person name="Peters L."/>
            <person name="Ovchinnikova G."/>
            <person name="Teshima H."/>
            <person name="Detter J.C."/>
            <person name="Han C.S."/>
            <person name="Tapia R."/>
            <person name="Land M.L."/>
            <person name="Hauser L."/>
            <person name="Kyrpides N.C."/>
            <person name="Ivanova N.N."/>
            <person name="Pagani I."/>
            <person name="Huntmann M."/>
            <person name="Wei C.L."/>
            <person name="Davenport K.W."/>
            <person name="Daligault H."/>
            <person name="Chain P.S."/>
            <person name="Chen A."/>
            <person name="Mavromatis K."/>
            <person name="Markowitz V."/>
            <person name="Szeto E."/>
            <person name="Mikhailova N."/>
            <person name="Pati A."/>
            <person name="Wagner M."/>
            <person name="Woyke T."/>
            <person name="Ollivier B."/>
            <person name="Klenk H.P."/>
            <person name="Spring S."/>
            <person name="Loy A."/>
        </authorList>
    </citation>
    <scope>NUCLEOTIDE SEQUENCE [LARGE SCALE GENOMIC DNA]</scope>
    <source>
        <strain evidence="7">ATCC 19365 / DSM 765 / NCIMB 8382 / VKM B-1628</strain>
    </source>
</reference>
<dbReference type="InterPro" id="IPR039425">
    <property type="entry name" value="RNA_pol_sigma-70-like"/>
</dbReference>
<dbReference type="SUPFAM" id="SSF88946">
    <property type="entry name" value="Sigma2 domain of RNA polymerase sigma factors"/>
    <property type="match status" value="1"/>
</dbReference>
<dbReference type="InterPro" id="IPR036388">
    <property type="entry name" value="WH-like_DNA-bd_sf"/>
</dbReference>
<evidence type="ECO:0000256" key="3">
    <source>
        <dbReference type="ARBA" id="ARBA00023082"/>
    </source>
</evidence>
<keyword evidence="7" id="KW-1185">Reference proteome</keyword>
<dbReference type="InterPro" id="IPR013325">
    <property type="entry name" value="RNA_pol_sigma_r2"/>
</dbReference>
<dbReference type="EMBL" id="CP003108">
    <property type="protein sequence ID" value="AET67759.1"/>
    <property type="molecule type" value="Genomic_DNA"/>
</dbReference>
<keyword evidence="4" id="KW-0804">Transcription</keyword>
<dbReference type="NCBIfam" id="TIGR02937">
    <property type="entry name" value="sigma70-ECF"/>
    <property type="match status" value="1"/>
</dbReference>
<dbReference type="RefSeq" id="WP_014184574.1">
    <property type="nucleotide sequence ID" value="NC_016584.1"/>
</dbReference>
<evidence type="ECO:0000259" key="5">
    <source>
        <dbReference type="Pfam" id="PF04542"/>
    </source>
</evidence>
<gene>
    <name evidence="6" type="ordered locus">Desor_2155</name>
</gene>
<reference evidence="7" key="1">
    <citation type="submission" date="2011-11" db="EMBL/GenBank/DDBJ databases">
        <title>Complete sequence of Desulfosporosinus orientis DSM 765.</title>
        <authorList>
            <person name="Lucas S."/>
            <person name="Han J."/>
            <person name="Lapidus A."/>
            <person name="Cheng J.-F."/>
            <person name="Goodwin L."/>
            <person name="Pitluck S."/>
            <person name="Peters L."/>
            <person name="Ovchinnikova G."/>
            <person name="Teshima H."/>
            <person name="Detter J.C."/>
            <person name="Han C."/>
            <person name="Tapia R."/>
            <person name="Land M."/>
            <person name="Hauser L."/>
            <person name="Kyrpides N."/>
            <person name="Ivanova N."/>
            <person name="Pagani I."/>
            <person name="Pester M."/>
            <person name="Spring S."/>
            <person name="Ollivier B."/>
            <person name="Rattei T."/>
            <person name="Klenk H.-P."/>
            <person name="Wagner M."/>
            <person name="Loy A."/>
            <person name="Woyke T."/>
        </authorList>
    </citation>
    <scope>NUCLEOTIDE SEQUENCE [LARGE SCALE GENOMIC DNA]</scope>
    <source>
        <strain evidence="7">ATCC 19365 / DSM 765 / NCIMB 8382 / VKM B-1628</strain>
    </source>
</reference>
<dbReference type="AlphaFoldDB" id="G7W8P9"/>
<dbReference type="GO" id="GO:0016987">
    <property type="term" value="F:sigma factor activity"/>
    <property type="evidence" value="ECO:0007669"/>
    <property type="project" value="UniProtKB-KW"/>
</dbReference>
<keyword evidence="3" id="KW-0731">Sigma factor</keyword>
<dbReference type="SUPFAM" id="SSF88659">
    <property type="entry name" value="Sigma3 and sigma4 domains of RNA polymerase sigma factors"/>
    <property type="match status" value="1"/>
</dbReference>
<protein>
    <submittedName>
        <fullName evidence="6">RNA polymerase sigma factor, sigma-70 family</fullName>
    </submittedName>
</protein>
<proteinExistence type="inferred from homology"/>
<dbReference type="Gene3D" id="1.10.1740.10">
    <property type="match status" value="1"/>
</dbReference>
<evidence type="ECO:0000256" key="1">
    <source>
        <dbReference type="ARBA" id="ARBA00010641"/>
    </source>
</evidence>
<dbReference type="PATRIC" id="fig|768706.3.peg.2171"/>
<evidence type="ECO:0000313" key="6">
    <source>
        <dbReference type="EMBL" id="AET67759.1"/>
    </source>
</evidence>
<sequence length="279" mass="32038">MSDTINALAEKAVNGDKQALDQLILGIKDKIYNLSLRMLWNPVDAEDVTQEILIKVITNLSKFRGESKFSTWVYRIASNHLINTNKRGLENQELSFEIYEQSIREGFATKEPVLISEVERNILAEELKISCTHGMLLCLDREHRMIYILSSMFGINSHEGAVIMEITPETYRKRLSRTRQKMRSFMENNCGLVNPDKMCRCQRRVEVAVEKGRINPKQLIFVKGAAADTQLVGVCKEEMEEFDRVSAVFTSNPYYLTPEKVLQGIKKVITSHNYRILEA</sequence>
<dbReference type="GO" id="GO:0006352">
    <property type="term" value="P:DNA-templated transcription initiation"/>
    <property type="evidence" value="ECO:0007669"/>
    <property type="project" value="InterPro"/>
</dbReference>
<accession>G7W8P9</accession>
<dbReference type="Gene3D" id="1.10.10.10">
    <property type="entry name" value="Winged helix-like DNA-binding domain superfamily/Winged helix DNA-binding domain"/>
    <property type="match status" value="1"/>
</dbReference>
<dbReference type="STRING" id="768706.Desor_2155"/>
<name>G7W8P9_DESOD</name>
<organism evidence="6 7">
    <name type="scientific">Desulfosporosinus orientis (strain ATCC 19365 / DSM 765 / NCIMB 8382 / VKM B-1628 / Singapore I)</name>
    <name type="common">Desulfotomaculum orientis</name>
    <dbReference type="NCBI Taxonomy" id="768706"/>
    <lineage>
        <taxon>Bacteria</taxon>
        <taxon>Bacillati</taxon>
        <taxon>Bacillota</taxon>
        <taxon>Clostridia</taxon>
        <taxon>Eubacteriales</taxon>
        <taxon>Desulfitobacteriaceae</taxon>
        <taxon>Desulfosporosinus</taxon>
    </lineage>
</organism>
<feature type="domain" description="RNA polymerase sigma-70 region 2" evidence="5">
    <location>
        <begin position="29"/>
        <end position="83"/>
    </location>
</feature>
<dbReference type="PANTHER" id="PTHR43133">
    <property type="entry name" value="RNA POLYMERASE ECF-TYPE SIGMA FACTO"/>
    <property type="match status" value="1"/>
</dbReference>
<dbReference type="PANTHER" id="PTHR43133:SF51">
    <property type="entry name" value="RNA POLYMERASE SIGMA FACTOR"/>
    <property type="match status" value="1"/>
</dbReference>
<evidence type="ECO:0000256" key="4">
    <source>
        <dbReference type="ARBA" id="ARBA00023163"/>
    </source>
</evidence>
<dbReference type="InterPro" id="IPR007627">
    <property type="entry name" value="RNA_pol_sigma70_r2"/>
</dbReference>
<keyword evidence="2" id="KW-0805">Transcription regulation</keyword>
<dbReference type="Pfam" id="PF04542">
    <property type="entry name" value="Sigma70_r2"/>
    <property type="match status" value="1"/>
</dbReference>
<evidence type="ECO:0000256" key="2">
    <source>
        <dbReference type="ARBA" id="ARBA00023015"/>
    </source>
</evidence>
<dbReference type="InterPro" id="IPR013324">
    <property type="entry name" value="RNA_pol_sigma_r3/r4-like"/>
</dbReference>
<dbReference type="InterPro" id="IPR014284">
    <property type="entry name" value="RNA_pol_sigma-70_dom"/>
</dbReference>